<organism evidence="2 3">
    <name type="scientific">Hydnum rufescens UP504</name>
    <dbReference type="NCBI Taxonomy" id="1448309"/>
    <lineage>
        <taxon>Eukaryota</taxon>
        <taxon>Fungi</taxon>
        <taxon>Dikarya</taxon>
        <taxon>Basidiomycota</taxon>
        <taxon>Agaricomycotina</taxon>
        <taxon>Agaricomycetes</taxon>
        <taxon>Cantharellales</taxon>
        <taxon>Hydnaceae</taxon>
        <taxon>Hydnum</taxon>
    </lineage>
</organism>
<evidence type="ECO:0008006" key="4">
    <source>
        <dbReference type="Google" id="ProtNLM"/>
    </source>
</evidence>
<dbReference type="AlphaFoldDB" id="A0A9P6BCJ3"/>
<dbReference type="InterPro" id="IPR012675">
    <property type="entry name" value="Beta-grasp_dom_sf"/>
</dbReference>
<evidence type="ECO:0000256" key="1">
    <source>
        <dbReference type="ARBA" id="ARBA00022741"/>
    </source>
</evidence>
<name>A0A9P6BCJ3_9AGAM</name>
<dbReference type="GO" id="GO:1990133">
    <property type="term" value="C:molybdopterin adenylyltransferase complex"/>
    <property type="evidence" value="ECO:0007669"/>
    <property type="project" value="TreeGrafter"/>
</dbReference>
<gene>
    <name evidence="2" type="ORF">BS47DRAFT_410421</name>
</gene>
<dbReference type="PANTHER" id="PTHR33359:SF1">
    <property type="entry name" value="MOLYBDOPTERIN SYNTHASE SULFUR CARRIER SUBUNIT"/>
    <property type="match status" value="1"/>
</dbReference>
<dbReference type="Gene3D" id="3.10.20.30">
    <property type="match status" value="1"/>
</dbReference>
<accession>A0A9P6BCJ3</accession>
<keyword evidence="3" id="KW-1185">Reference proteome</keyword>
<reference evidence="2" key="1">
    <citation type="journal article" date="2020" name="Nat. Commun.">
        <title>Large-scale genome sequencing of mycorrhizal fungi provides insights into the early evolution of symbiotic traits.</title>
        <authorList>
            <person name="Miyauchi S."/>
            <person name="Kiss E."/>
            <person name="Kuo A."/>
            <person name="Drula E."/>
            <person name="Kohler A."/>
            <person name="Sanchez-Garcia M."/>
            <person name="Morin E."/>
            <person name="Andreopoulos B."/>
            <person name="Barry K.W."/>
            <person name="Bonito G."/>
            <person name="Buee M."/>
            <person name="Carver A."/>
            <person name="Chen C."/>
            <person name="Cichocki N."/>
            <person name="Clum A."/>
            <person name="Culley D."/>
            <person name="Crous P.W."/>
            <person name="Fauchery L."/>
            <person name="Girlanda M."/>
            <person name="Hayes R.D."/>
            <person name="Keri Z."/>
            <person name="LaButti K."/>
            <person name="Lipzen A."/>
            <person name="Lombard V."/>
            <person name="Magnuson J."/>
            <person name="Maillard F."/>
            <person name="Murat C."/>
            <person name="Nolan M."/>
            <person name="Ohm R.A."/>
            <person name="Pangilinan J."/>
            <person name="Pereira M.F."/>
            <person name="Perotto S."/>
            <person name="Peter M."/>
            <person name="Pfister S."/>
            <person name="Riley R."/>
            <person name="Sitrit Y."/>
            <person name="Stielow J.B."/>
            <person name="Szollosi G."/>
            <person name="Zifcakova L."/>
            <person name="Stursova M."/>
            <person name="Spatafora J.W."/>
            <person name="Tedersoo L."/>
            <person name="Vaario L.M."/>
            <person name="Yamada A."/>
            <person name="Yan M."/>
            <person name="Wang P."/>
            <person name="Xu J."/>
            <person name="Bruns T."/>
            <person name="Baldrian P."/>
            <person name="Vilgalys R."/>
            <person name="Dunand C."/>
            <person name="Henrissat B."/>
            <person name="Grigoriev I.V."/>
            <person name="Hibbett D."/>
            <person name="Nagy L.G."/>
            <person name="Martin F.M."/>
        </authorList>
    </citation>
    <scope>NUCLEOTIDE SEQUENCE</scope>
    <source>
        <strain evidence="2">UP504</strain>
    </source>
</reference>
<dbReference type="GO" id="GO:0000166">
    <property type="term" value="F:nucleotide binding"/>
    <property type="evidence" value="ECO:0007669"/>
    <property type="project" value="UniProtKB-KW"/>
</dbReference>
<dbReference type="InterPro" id="IPR016155">
    <property type="entry name" value="Mopterin_synth/thiamin_S_b"/>
</dbReference>
<evidence type="ECO:0000313" key="3">
    <source>
        <dbReference type="Proteomes" id="UP000886523"/>
    </source>
</evidence>
<dbReference type="PANTHER" id="PTHR33359">
    <property type="entry name" value="MOLYBDOPTERIN SYNTHASE SULFUR CARRIER SUBUNIT"/>
    <property type="match status" value="1"/>
</dbReference>
<comment type="caution">
    <text evidence="2">The sequence shown here is derived from an EMBL/GenBank/DDBJ whole genome shotgun (WGS) entry which is preliminary data.</text>
</comment>
<evidence type="ECO:0000313" key="2">
    <source>
        <dbReference type="EMBL" id="KAF9520860.1"/>
    </source>
</evidence>
<dbReference type="InterPro" id="IPR044672">
    <property type="entry name" value="MOCS2A"/>
</dbReference>
<keyword evidence="1" id="KW-0547">Nucleotide-binding</keyword>
<dbReference type="Proteomes" id="UP000886523">
    <property type="component" value="Unassembled WGS sequence"/>
</dbReference>
<dbReference type="EMBL" id="MU128910">
    <property type="protein sequence ID" value="KAF9520860.1"/>
    <property type="molecule type" value="Genomic_DNA"/>
</dbReference>
<proteinExistence type="predicted"/>
<dbReference type="OrthoDB" id="5595860at2759"/>
<dbReference type="GO" id="GO:0006777">
    <property type="term" value="P:Mo-molybdopterin cofactor biosynthetic process"/>
    <property type="evidence" value="ECO:0007669"/>
    <property type="project" value="InterPro"/>
</dbReference>
<protein>
    <recommendedName>
        <fullName evidence="4">MOCS2A</fullName>
    </recommendedName>
</protein>
<sequence length="116" mass="11968">MSGCDTVYTEIPAVCPMELPAKASITVLYFAGALTATGLFSETIPIPLDAGGGTPGLPLSNLSSILSERHSKSNLRSILETSAWSVDTEMIDPDDVSTIILKGGEEVAVICPVSGG</sequence>
<dbReference type="CDD" id="cd00754">
    <property type="entry name" value="Ubl_MoaD"/>
    <property type="match status" value="1"/>
</dbReference>
<dbReference type="SUPFAM" id="SSF54285">
    <property type="entry name" value="MoaD/ThiS"/>
    <property type="match status" value="1"/>
</dbReference>